<feature type="domain" description="G" evidence="1">
    <location>
        <begin position="89"/>
        <end position="180"/>
    </location>
</feature>
<gene>
    <name evidence="2" type="ORF">SEV965_LOCUS35358</name>
</gene>
<dbReference type="CDD" id="cd00882">
    <property type="entry name" value="Ras_like_GTPase"/>
    <property type="match status" value="2"/>
</dbReference>
<dbReference type="GO" id="GO:0030488">
    <property type="term" value="P:tRNA methylation"/>
    <property type="evidence" value="ECO:0007669"/>
    <property type="project" value="TreeGrafter"/>
</dbReference>
<evidence type="ECO:0000313" key="2">
    <source>
        <dbReference type="EMBL" id="CAF1486525.1"/>
    </source>
</evidence>
<sequence length="759" mass="85130">SRTSIKSVKPDDDDMTDSCVKQLVCHFEDTTLTEYGQNKDENTKVNDQYIRINATELLKPKINKIEKDLLEIYFKSEVDHALELLEFNIVIIGSPRVGKSELINALCGGKNLAETSTSLTSCTKEIKKYVLGGDQTQASDITPSDVNFYDTPGLESWIDEAGQKNMFELIKKTNPICIIYCASPGSFADLSQLRPVLQNCKDRNIFCALVCTNMWSSNRRQKVIEEFQNELSMFGTQNDMYSDQFNSKIQHKISFFGNGTLCTMVNSVEYFDLEMSSIKRPVRGIDELIHGIMQSLDDQKLLGWCTTVLHRRSYWEKIKIFTYMTKDFNIIVCGSPRVGKSTLINALCGKEVAKTSNSLKSCTNQLEKYVHKGEQPANDGVSPQIQYSITFWDTPGIESWSENDVRQHFTNIMHESNPICMIYCASPGSFLQLEQLKWLVDTCIQSKIFCALVCTNKYSGGSQKRAQVMEDFQSLFNERYVMIKDESNIKYFADVALCTAVNSIVYEDQELGIRKDIEGINELIFGVMTSLKENKLVGWCYTVAENDTFWTTMKSYHANASILLKLYENEKNNKERQFNKGTSVSTNSNRRSTLSPTKIAPVSESELITTVWNSNNENCKENEINFKKRVGAYTFCCQNYKVLLAGLLIELLTAGIALSIVIAMWLSSTDGSGGTCATGYSLTTNAALTCISTLFSGKNYATTTSGNCCIWTPDTYECYGLASNCNTAGPFTSGPTLNGVGCNNAQNYQTKQLTFCVNN</sequence>
<dbReference type="Proteomes" id="UP000663889">
    <property type="component" value="Unassembled WGS sequence"/>
</dbReference>
<dbReference type="InterPro" id="IPR027417">
    <property type="entry name" value="P-loop_NTPase"/>
</dbReference>
<accession>A0A815S8U3</accession>
<evidence type="ECO:0000259" key="1">
    <source>
        <dbReference type="Pfam" id="PF01926"/>
    </source>
</evidence>
<dbReference type="EMBL" id="CAJNOU010005716">
    <property type="protein sequence ID" value="CAF1486525.1"/>
    <property type="molecule type" value="Genomic_DNA"/>
</dbReference>
<evidence type="ECO:0000313" key="3">
    <source>
        <dbReference type="Proteomes" id="UP000663889"/>
    </source>
</evidence>
<feature type="non-terminal residue" evidence="2">
    <location>
        <position position="1"/>
    </location>
</feature>
<dbReference type="GO" id="GO:0005737">
    <property type="term" value="C:cytoplasm"/>
    <property type="evidence" value="ECO:0007669"/>
    <property type="project" value="TreeGrafter"/>
</dbReference>
<organism evidence="2 3">
    <name type="scientific">Rotaria sordida</name>
    <dbReference type="NCBI Taxonomy" id="392033"/>
    <lineage>
        <taxon>Eukaryota</taxon>
        <taxon>Metazoa</taxon>
        <taxon>Spiralia</taxon>
        <taxon>Gnathifera</taxon>
        <taxon>Rotifera</taxon>
        <taxon>Eurotatoria</taxon>
        <taxon>Bdelloidea</taxon>
        <taxon>Philodinida</taxon>
        <taxon>Philodinidae</taxon>
        <taxon>Rotaria</taxon>
    </lineage>
</organism>
<name>A0A815S8U3_9BILA</name>
<dbReference type="InterPro" id="IPR006073">
    <property type="entry name" value="GTP-bd"/>
</dbReference>
<dbReference type="AlphaFoldDB" id="A0A815S8U3"/>
<dbReference type="Gene3D" id="3.40.50.300">
    <property type="entry name" value="P-loop containing nucleotide triphosphate hydrolases"/>
    <property type="match status" value="2"/>
</dbReference>
<dbReference type="SUPFAM" id="SSF52540">
    <property type="entry name" value="P-loop containing nucleoside triphosphate hydrolases"/>
    <property type="match status" value="2"/>
</dbReference>
<feature type="domain" description="G" evidence="1">
    <location>
        <begin position="330"/>
        <end position="420"/>
    </location>
</feature>
<dbReference type="Pfam" id="PF01926">
    <property type="entry name" value="MMR_HSR1"/>
    <property type="match status" value="2"/>
</dbReference>
<dbReference type="GO" id="GO:0005525">
    <property type="term" value="F:GTP binding"/>
    <property type="evidence" value="ECO:0007669"/>
    <property type="project" value="InterPro"/>
</dbReference>
<comment type="caution">
    <text evidence="2">The sequence shown here is derived from an EMBL/GenBank/DDBJ whole genome shotgun (WGS) entry which is preliminary data.</text>
</comment>
<dbReference type="PANTHER" id="PTHR42714:SF2">
    <property type="entry name" value="TRNA MODIFICATION GTPASE GTPBP3, MITOCHONDRIAL"/>
    <property type="match status" value="1"/>
</dbReference>
<protein>
    <recommendedName>
        <fullName evidence="1">G domain-containing protein</fullName>
    </recommendedName>
</protein>
<proteinExistence type="predicted"/>
<dbReference type="GO" id="GO:0002098">
    <property type="term" value="P:tRNA wobble uridine modification"/>
    <property type="evidence" value="ECO:0007669"/>
    <property type="project" value="TreeGrafter"/>
</dbReference>
<reference evidence="2" key="1">
    <citation type="submission" date="2021-02" db="EMBL/GenBank/DDBJ databases">
        <authorList>
            <person name="Nowell W R."/>
        </authorList>
    </citation>
    <scope>NUCLEOTIDE SEQUENCE</scope>
</reference>
<dbReference type="PANTHER" id="PTHR42714">
    <property type="entry name" value="TRNA MODIFICATION GTPASE GTPBP3"/>
    <property type="match status" value="1"/>
</dbReference>